<sequence length="186" mass="19860">MSEGLFSSPRRPRRVITATRSGRSVVSSDGPVPNALHHQAVPGMVSSVVYRTASSPALPAVEEETAPPRGPLLPGPGETTLLIVQFPPDSVYASPHFDGAAAGQETYDFAPDFASRFEADAPGVHTTDSIDYDIVLDGEVWLELDDETVHLRTGDVVVQNGTRHAWRNQGSRPATMAFVLIGASRG</sequence>
<dbReference type="CDD" id="cd02231">
    <property type="entry name" value="cupin_BLL6423-like"/>
    <property type="match status" value="1"/>
</dbReference>
<feature type="domain" description="Cupin type-2" evidence="1">
    <location>
        <begin position="131"/>
        <end position="179"/>
    </location>
</feature>
<proteinExistence type="predicted"/>
<name>A0A562IPE6_9ACTN</name>
<dbReference type="InterPro" id="IPR014710">
    <property type="entry name" value="RmlC-like_jellyroll"/>
</dbReference>
<evidence type="ECO:0000313" key="2">
    <source>
        <dbReference type="EMBL" id="TWH72726.1"/>
    </source>
</evidence>
<dbReference type="InterPro" id="IPR047142">
    <property type="entry name" value="OryJ/VirC-like"/>
</dbReference>
<evidence type="ECO:0000259" key="1">
    <source>
        <dbReference type="Pfam" id="PF07883"/>
    </source>
</evidence>
<dbReference type="OrthoDB" id="713485at2"/>
<gene>
    <name evidence="2" type="ORF">JD78_01248</name>
</gene>
<dbReference type="PANTHER" id="PTHR36156">
    <property type="entry name" value="SLR2101 PROTEIN"/>
    <property type="match status" value="1"/>
</dbReference>
<organism evidence="2 3">
    <name type="scientific">Modestobacter roseus</name>
    <dbReference type="NCBI Taxonomy" id="1181884"/>
    <lineage>
        <taxon>Bacteria</taxon>
        <taxon>Bacillati</taxon>
        <taxon>Actinomycetota</taxon>
        <taxon>Actinomycetes</taxon>
        <taxon>Geodermatophilales</taxon>
        <taxon>Geodermatophilaceae</taxon>
        <taxon>Modestobacter</taxon>
    </lineage>
</organism>
<protein>
    <submittedName>
        <fullName evidence="2">Cupin domain-containing protein</fullName>
    </submittedName>
</protein>
<accession>A0A562IPE6</accession>
<dbReference type="EMBL" id="VLKF01000001">
    <property type="protein sequence ID" value="TWH72726.1"/>
    <property type="molecule type" value="Genomic_DNA"/>
</dbReference>
<comment type="caution">
    <text evidence="2">The sequence shown here is derived from an EMBL/GenBank/DDBJ whole genome shotgun (WGS) entry which is preliminary data.</text>
</comment>
<keyword evidence="3" id="KW-1185">Reference proteome</keyword>
<dbReference type="Pfam" id="PF07883">
    <property type="entry name" value="Cupin_2"/>
    <property type="match status" value="1"/>
</dbReference>
<dbReference type="AlphaFoldDB" id="A0A562IPE6"/>
<dbReference type="PANTHER" id="PTHR36156:SF2">
    <property type="entry name" value="CUPIN TYPE-2 DOMAIN-CONTAINING PROTEIN"/>
    <property type="match status" value="1"/>
</dbReference>
<reference evidence="2 3" key="1">
    <citation type="submission" date="2019-07" db="EMBL/GenBank/DDBJ databases">
        <title>R&amp;d 2014.</title>
        <authorList>
            <person name="Klenk H.-P."/>
        </authorList>
    </citation>
    <scope>NUCLEOTIDE SEQUENCE [LARGE SCALE GENOMIC DNA]</scope>
    <source>
        <strain evidence="2 3">DSM 45764</strain>
    </source>
</reference>
<evidence type="ECO:0000313" key="3">
    <source>
        <dbReference type="Proteomes" id="UP000321490"/>
    </source>
</evidence>
<dbReference type="Proteomes" id="UP000321490">
    <property type="component" value="Unassembled WGS sequence"/>
</dbReference>
<dbReference type="InterPro" id="IPR011051">
    <property type="entry name" value="RmlC_Cupin_sf"/>
</dbReference>
<dbReference type="Gene3D" id="2.60.120.10">
    <property type="entry name" value="Jelly Rolls"/>
    <property type="match status" value="1"/>
</dbReference>
<dbReference type="SUPFAM" id="SSF51182">
    <property type="entry name" value="RmlC-like cupins"/>
    <property type="match status" value="1"/>
</dbReference>
<dbReference type="InterPro" id="IPR013096">
    <property type="entry name" value="Cupin_2"/>
</dbReference>